<feature type="repeat" description="ANK" evidence="3">
    <location>
        <begin position="77"/>
        <end position="110"/>
    </location>
</feature>
<keyword evidence="1" id="KW-0677">Repeat</keyword>
<dbReference type="PROSITE" id="PS50297">
    <property type="entry name" value="ANK_REP_REGION"/>
    <property type="match status" value="3"/>
</dbReference>
<dbReference type="OrthoDB" id="5622506at2"/>
<dbReference type="PROSITE" id="PS50088">
    <property type="entry name" value="ANK_REPEAT"/>
    <property type="match status" value="3"/>
</dbReference>
<proteinExistence type="predicted"/>
<dbReference type="Pfam" id="PF12796">
    <property type="entry name" value="Ank_2"/>
    <property type="match status" value="1"/>
</dbReference>
<feature type="repeat" description="ANK" evidence="3">
    <location>
        <begin position="38"/>
        <end position="70"/>
    </location>
</feature>
<dbReference type="AlphaFoldDB" id="A0A0P6WMW3"/>
<dbReference type="InterPro" id="IPR036770">
    <property type="entry name" value="Ankyrin_rpt-contain_sf"/>
</dbReference>
<evidence type="ECO:0000313" key="5">
    <source>
        <dbReference type="Proteomes" id="UP000050398"/>
    </source>
</evidence>
<dbReference type="PANTHER" id="PTHR24198">
    <property type="entry name" value="ANKYRIN REPEAT AND PROTEIN KINASE DOMAIN-CONTAINING PROTEIN"/>
    <property type="match status" value="1"/>
</dbReference>
<dbReference type="Proteomes" id="UP000050398">
    <property type="component" value="Unassembled WGS sequence"/>
</dbReference>
<feature type="repeat" description="ANK" evidence="3">
    <location>
        <begin position="111"/>
        <end position="143"/>
    </location>
</feature>
<dbReference type="PATRIC" id="fig|218284.4.peg.1173"/>
<dbReference type="RefSeq" id="WP_060673294.1">
    <property type="nucleotide sequence ID" value="NZ_JBCNGU010000027.1"/>
</dbReference>
<evidence type="ECO:0000256" key="1">
    <source>
        <dbReference type="ARBA" id="ARBA00022737"/>
    </source>
</evidence>
<name>A0A0P6WMW3_9BACI</name>
<comment type="caution">
    <text evidence="4">The sequence shown here is derived from an EMBL/GenBank/DDBJ whole genome shotgun (WGS) entry which is preliminary data.</text>
</comment>
<dbReference type="eggNOG" id="COG0666">
    <property type="taxonomic scope" value="Bacteria"/>
</dbReference>
<reference evidence="4 5" key="1">
    <citation type="submission" date="2015-08" db="EMBL/GenBank/DDBJ databases">
        <title>Draft Genome Sequence of Bacillus vietnamensis UCD-SED5.</title>
        <authorList>
            <person name="Lee R.D."/>
            <person name="Jospin G."/>
            <person name="Lang J.M."/>
            <person name="Coil D.A."/>
            <person name="Eisen J.A."/>
        </authorList>
    </citation>
    <scope>NUCLEOTIDE SEQUENCE [LARGE SCALE GENOMIC DNA]</scope>
    <source>
        <strain evidence="4 5">UCD-SED5</strain>
    </source>
</reference>
<dbReference type="Pfam" id="PF00023">
    <property type="entry name" value="Ank"/>
    <property type="match status" value="1"/>
</dbReference>
<dbReference type="EMBL" id="LIXZ01000012">
    <property type="protein sequence ID" value="KPL58817.1"/>
    <property type="molecule type" value="Genomic_DNA"/>
</dbReference>
<organism evidence="4 5">
    <name type="scientific">Rossellomorea vietnamensis</name>
    <dbReference type="NCBI Taxonomy" id="218284"/>
    <lineage>
        <taxon>Bacteria</taxon>
        <taxon>Bacillati</taxon>
        <taxon>Bacillota</taxon>
        <taxon>Bacilli</taxon>
        <taxon>Bacillales</taxon>
        <taxon>Bacillaceae</taxon>
        <taxon>Rossellomorea</taxon>
    </lineage>
</organism>
<dbReference type="SUPFAM" id="SSF48403">
    <property type="entry name" value="Ankyrin repeat"/>
    <property type="match status" value="1"/>
</dbReference>
<evidence type="ECO:0000256" key="3">
    <source>
        <dbReference type="PROSITE-ProRule" id="PRU00023"/>
    </source>
</evidence>
<sequence>MTSFTIEEFFDAIETGDKAVVEQTLRNDTNLCNAENEQGLTALGVASHFDQKEIVELLLNFGADINSISNSKVSYIPSNTALHAGIAGKASKELVEFLLNQGANVNQSDSSGHTPLHIAAFDGSAEIVSLLLAYGDDLAIQSEDTQSPLEIATERNNREFLRAHETFVKTKI</sequence>
<evidence type="ECO:0000256" key="2">
    <source>
        <dbReference type="ARBA" id="ARBA00023043"/>
    </source>
</evidence>
<dbReference type="SMART" id="SM00248">
    <property type="entry name" value="ANK"/>
    <property type="match status" value="3"/>
</dbReference>
<dbReference type="InterPro" id="IPR002110">
    <property type="entry name" value="Ankyrin_rpt"/>
</dbReference>
<protein>
    <submittedName>
        <fullName evidence="4">Uncharacterized protein</fullName>
    </submittedName>
</protein>
<gene>
    <name evidence="4" type="ORF">AM506_14955</name>
</gene>
<dbReference type="Gene3D" id="1.25.40.20">
    <property type="entry name" value="Ankyrin repeat-containing domain"/>
    <property type="match status" value="2"/>
</dbReference>
<accession>A0A0P6WMW3</accession>
<evidence type="ECO:0000313" key="4">
    <source>
        <dbReference type="EMBL" id="KPL58817.1"/>
    </source>
</evidence>
<keyword evidence="2 3" id="KW-0040">ANK repeat</keyword>
<dbReference type="PANTHER" id="PTHR24198:SF165">
    <property type="entry name" value="ANKYRIN REPEAT-CONTAINING PROTEIN-RELATED"/>
    <property type="match status" value="1"/>
</dbReference>